<feature type="domain" description="Rhodanese" evidence="9">
    <location>
        <begin position="401"/>
        <end position="524"/>
    </location>
</feature>
<sequence length="1174" mass="128808">MLLPRTVNENEPDYVIAFLRISQQPAGFGASHSSKWMSPLPPTLHPKSSTVPAAQNGSNRFRDDMSVADIKAKAKEAVNREARGVSVIALIKSARTQILSAKEHEARGDLRSAFGSYIRAATLAKMAMDSPEYEQESRGKGGVIRKEMNDFLAGDGRDITSRTSAVEDKLKAIERTQAVEPTETRDIPTGKSIKDRMKALQDNGLSLGQPKSPALPTPPISPRNFNTTPHFNSLPTPPSVAPSVSTSASNHVFVSPSTLGPPSPTSSPPSSPPNTALSASDLNGFNQAFPSIDELDNTPAFSLPSVPTGLSSTSASSHNKDLRNAEPPLSPLVSFRNFVPIERPSSTPITPTNINFGSRPPSPKPMKPSGLSNGVIAPSTPKVPLPVKNTAFPKDLQAYIRDYNVLLIDVRHRADFDREHIKANAVVCIEPSVLLREGVTAEALENAMVVGPRQEASIFGNRDKFDLVAVYDDSSKTFGAENTPLSILVRVIFEQAFKKMLKRTPMMLVGGIEAWKKDLGEADLVRGSSYMEIRRPIPTKDIQSPLLASSSPKSNNPFTNGMIHTNSTGNAHDIWTPPQRPTQYVNGTIPEHRPTMSLDQSGHSRSPADATYTGSHSGAADKSLTRRPAILRPSSSSISFSRSVGDTMPSPVIGTQSMLNGGPPSSTPITYPQFPRRISPHASGSGSGTLPAQVPFSAPPTQYDIASPPQASINPSQLSRRRSDFVDQSQEALSGFNASRSPPGVDYPELTSPTIVRPPPVAASSLERQDKRVTQPFSPPPSAALVSSGPKPPRIQSDYPTNYWADIQIGISGLKNLGNTCYMNAPIQCLSATVPFARFFTEGRWKNAVNYTNPLGSKGKLTGAFATLLHQMWGGDLPYLTPIEFRRSICSLKSQYNGSDQHDSQEFLSFLMDGIHEDLNRILFKPSYAPTPEEEAELERLPPQIASDREWRNWRARNDSLVVDYFQGQFRNRLECLTCHKTSTTYNVFSILQLPIPHARSGKIAIERCLDEFFKEEILEKDDAWDCPQCKTKRRATKRFSLARLPPVLMIHFKRFEANGRFSDKIDTFVDFPMKNLDLTNYMPPPLPPGADKSQLNGGLPMSPDDPRTQLPPYRYELYGVTNHYGNLSSGHYTAFVASRGGWMYCDDSSVKSVDSKQVVNQKAYVLFYKRVRA</sequence>
<keyword evidence="5" id="KW-0833">Ubl conjugation pathway</keyword>
<dbReference type="GO" id="GO:0006508">
    <property type="term" value="P:proteolysis"/>
    <property type="evidence" value="ECO:0007669"/>
    <property type="project" value="UniProtKB-KW"/>
</dbReference>
<feature type="compositionally biased region" description="Polar residues" evidence="8">
    <location>
        <begin position="344"/>
        <end position="356"/>
    </location>
</feature>
<dbReference type="SMART" id="SM00450">
    <property type="entry name" value="RHOD"/>
    <property type="match status" value="1"/>
</dbReference>
<dbReference type="InterPro" id="IPR001394">
    <property type="entry name" value="Peptidase_C19_UCH"/>
</dbReference>
<dbReference type="InterPro" id="IPR018200">
    <property type="entry name" value="USP_CS"/>
</dbReference>
<protein>
    <recommendedName>
        <fullName evidence="3">ubiquitinyl hydrolase 1</fullName>
        <ecNumber evidence="3">3.4.19.12</ecNumber>
    </recommendedName>
</protein>
<keyword evidence="12" id="KW-1185">Reference proteome</keyword>
<dbReference type="PROSITE" id="PS00972">
    <property type="entry name" value="USP_1"/>
    <property type="match status" value="1"/>
</dbReference>
<dbReference type="Pfam" id="PF00581">
    <property type="entry name" value="Rhodanese"/>
    <property type="match status" value="1"/>
</dbReference>
<feature type="compositionally biased region" description="Polar residues" evidence="8">
    <location>
        <begin position="709"/>
        <end position="718"/>
    </location>
</feature>
<feature type="compositionally biased region" description="Pro residues" evidence="8">
    <location>
        <begin position="259"/>
        <end position="272"/>
    </location>
</feature>
<feature type="compositionally biased region" description="Low complexity" evidence="8">
    <location>
        <begin position="634"/>
        <end position="643"/>
    </location>
</feature>
<dbReference type="Pfam" id="PF00443">
    <property type="entry name" value="UCH"/>
    <property type="match status" value="1"/>
</dbReference>
<dbReference type="Gene3D" id="3.90.70.10">
    <property type="entry name" value="Cysteine proteinases"/>
    <property type="match status" value="1"/>
</dbReference>
<keyword evidence="4" id="KW-0645">Protease</keyword>
<keyword evidence="6" id="KW-0378">Hydrolase</keyword>
<dbReference type="EC" id="3.4.19.12" evidence="3"/>
<dbReference type="EMBL" id="CACVBS010000047">
    <property type="protein sequence ID" value="CAA7265142.1"/>
    <property type="molecule type" value="Genomic_DNA"/>
</dbReference>
<feature type="region of interest" description="Disordered" evidence="8">
    <location>
        <begin position="344"/>
        <end position="369"/>
    </location>
</feature>
<evidence type="ECO:0000256" key="8">
    <source>
        <dbReference type="SAM" id="MobiDB-lite"/>
    </source>
</evidence>
<dbReference type="PANTHER" id="PTHR21646:SF95">
    <property type="entry name" value="UBIQUITIN CARBOXYL-TERMINAL HYDROLASE 4-RELATED"/>
    <property type="match status" value="1"/>
</dbReference>
<feature type="compositionally biased region" description="Polar residues" evidence="8">
    <location>
        <begin position="308"/>
        <end position="317"/>
    </location>
</feature>
<dbReference type="Gene3D" id="3.40.250.10">
    <property type="entry name" value="Rhodanese-like domain"/>
    <property type="match status" value="1"/>
</dbReference>
<dbReference type="Proteomes" id="UP000467700">
    <property type="component" value="Unassembled WGS sequence"/>
</dbReference>
<dbReference type="PANTHER" id="PTHR21646">
    <property type="entry name" value="UBIQUITIN CARBOXYL-TERMINAL HYDROLASE"/>
    <property type="match status" value="1"/>
</dbReference>
<accession>A0A8S0X2I8</accession>
<dbReference type="SUPFAM" id="SSF54001">
    <property type="entry name" value="Cysteine proteinases"/>
    <property type="match status" value="1"/>
</dbReference>
<proteinExistence type="inferred from homology"/>
<dbReference type="InterPro" id="IPR038765">
    <property type="entry name" value="Papain-like_cys_pep_sf"/>
</dbReference>
<feature type="domain" description="USP" evidence="10">
    <location>
        <begin position="812"/>
        <end position="1172"/>
    </location>
</feature>
<feature type="region of interest" description="Disordered" evidence="8">
    <location>
        <begin position="203"/>
        <end position="327"/>
    </location>
</feature>
<dbReference type="GO" id="GO:0016579">
    <property type="term" value="P:protein deubiquitination"/>
    <property type="evidence" value="ECO:0007669"/>
    <property type="project" value="InterPro"/>
</dbReference>
<feature type="region of interest" description="Disordered" evidence="8">
    <location>
        <begin position="541"/>
        <end position="792"/>
    </location>
</feature>
<feature type="compositionally biased region" description="Polar residues" evidence="8">
    <location>
        <begin position="726"/>
        <end position="740"/>
    </location>
</feature>
<evidence type="ECO:0000256" key="4">
    <source>
        <dbReference type="ARBA" id="ARBA00022670"/>
    </source>
</evidence>
<dbReference type="InterPro" id="IPR028889">
    <property type="entry name" value="USP"/>
</dbReference>
<dbReference type="InterPro" id="IPR001763">
    <property type="entry name" value="Rhodanese-like_dom"/>
</dbReference>
<evidence type="ECO:0000256" key="3">
    <source>
        <dbReference type="ARBA" id="ARBA00012759"/>
    </source>
</evidence>
<feature type="compositionally biased region" description="Polar residues" evidence="8">
    <location>
        <begin position="223"/>
        <end position="234"/>
    </location>
</feature>
<evidence type="ECO:0000256" key="7">
    <source>
        <dbReference type="ARBA" id="ARBA00022807"/>
    </source>
</evidence>
<dbReference type="SUPFAM" id="SSF52821">
    <property type="entry name" value="Rhodanese/Cell cycle control phosphatase"/>
    <property type="match status" value="1"/>
</dbReference>
<comment type="caution">
    <text evidence="11">The sequence shown here is derived from an EMBL/GenBank/DDBJ whole genome shotgun (WGS) entry which is preliminary data.</text>
</comment>
<evidence type="ECO:0000256" key="1">
    <source>
        <dbReference type="ARBA" id="ARBA00000707"/>
    </source>
</evidence>
<feature type="region of interest" description="Disordered" evidence="8">
    <location>
        <begin position="1086"/>
        <end position="1105"/>
    </location>
</feature>
<dbReference type="PROSITE" id="PS00973">
    <property type="entry name" value="USP_2"/>
    <property type="match status" value="1"/>
</dbReference>
<dbReference type="PROSITE" id="PS50235">
    <property type="entry name" value="USP_3"/>
    <property type="match status" value="1"/>
</dbReference>
<feature type="compositionally biased region" description="Low complexity" evidence="8">
    <location>
        <begin position="241"/>
        <end position="258"/>
    </location>
</feature>
<dbReference type="PROSITE" id="PS50206">
    <property type="entry name" value="RHODANESE_3"/>
    <property type="match status" value="1"/>
</dbReference>
<evidence type="ECO:0000256" key="2">
    <source>
        <dbReference type="ARBA" id="ARBA00009085"/>
    </source>
</evidence>
<dbReference type="GO" id="GO:0004843">
    <property type="term" value="F:cysteine-type deubiquitinase activity"/>
    <property type="evidence" value="ECO:0007669"/>
    <property type="project" value="UniProtKB-EC"/>
</dbReference>
<evidence type="ECO:0000256" key="5">
    <source>
        <dbReference type="ARBA" id="ARBA00022786"/>
    </source>
</evidence>
<evidence type="ECO:0000259" key="10">
    <source>
        <dbReference type="PROSITE" id="PS50235"/>
    </source>
</evidence>
<dbReference type="InterPro" id="IPR036873">
    <property type="entry name" value="Rhodanese-like_dom_sf"/>
</dbReference>
<evidence type="ECO:0000256" key="6">
    <source>
        <dbReference type="ARBA" id="ARBA00022801"/>
    </source>
</evidence>
<evidence type="ECO:0000313" key="11">
    <source>
        <dbReference type="EMBL" id="CAA7265142.1"/>
    </source>
</evidence>
<gene>
    <name evidence="11" type="ORF">AAE3_LOCUS7417</name>
</gene>
<organism evidence="11 12">
    <name type="scientific">Cyclocybe aegerita</name>
    <name type="common">Black poplar mushroom</name>
    <name type="synonym">Agrocybe aegerita</name>
    <dbReference type="NCBI Taxonomy" id="1973307"/>
    <lineage>
        <taxon>Eukaryota</taxon>
        <taxon>Fungi</taxon>
        <taxon>Dikarya</taxon>
        <taxon>Basidiomycota</taxon>
        <taxon>Agaricomycotina</taxon>
        <taxon>Agaricomycetes</taxon>
        <taxon>Agaricomycetidae</taxon>
        <taxon>Agaricales</taxon>
        <taxon>Agaricineae</taxon>
        <taxon>Bolbitiaceae</taxon>
        <taxon>Cyclocybe</taxon>
    </lineage>
</organism>
<evidence type="ECO:0000259" key="9">
    <source>
        <dbReference type="PROSITE" id="PS50206"/>
    </source>
</evidence>
<comment type="similarity">
    <text evidence="2">Belongs to the peptidase C19 family.</text>
</comment>
<feature type="compositionally biased region" description="Polar residues" evidence="8">
    <location>
        <begin position="653"/>
        <end position="670"/>
    </location>
</feature>
<dbReference type="CDD" id="cd02674">
    <property type="entry name" value="Peptidase_C19R"/>
    <property type="match status" value="1"/>
</dbReference>
<keyword evidence="7" id="KW-0788">Thiol protease</keyword>
<name>A0A8S0X2I8_CYCAE</name>
<evidence type="ECO:0000313" key="12">
    <source>
        <dbReference type="Proteomes" id="UP000467700"/>
    </source>
</evidence>
<dbReference type="InterPro" id="IPR050185">
    <property type="entry name" value="Ub_carboxyl-term_hydrolase"/>
</dbReference>
<reference evidence="11 12" key="1">
    <citation type="submission" date="2020-01" db="EMBL/GenBank/DDBJ databases">
        <authorList>
            <person name="Gupta K D."/>
        </authorList>
    </citation>
    <scope>NUCLEOTIDE SEQUENCE [LARGE SCALE GENOMIC DNA]</scope>
</reference>
<comment type="catalytic activity">
    <reaction evidence="1">
        <text>Thiol-dependent hydrolysis of ester, thioester, amide, peptide and isopeptide bonds formed by the C-terminal Gly of ubiquitin (a 76-residue protein attached to proteins as an intracellular targeting signal).</text>
        <dbReference type="EC" id="3.4.19.12"/>
    </reaction>
</comment>
<dbReference type="OrthoDB" id="292964at2759"/>
<feature type="compositionally biased region" description="Polar residues" evidence="8">
    <location>
        <begin position="546"/>
        <end position="570"/>
    </location>
</feature>
<dbReference type="AlphaFoldDB" id="A0A8S0X2I8"/>